<evidence type="ECO:0000256" key="7">
    <source>
        <dbReference type="RuleBase" id="RU362101"/>
    </source>
</evidence>
<accession>A0A372LF31</accession>
<organism evidence="8 9">
    <name type="scientific">Peribacillus saganii</name>
    <dbReference type="NCBI Taxonomy" id="2303992"/>
    <lineage>
        <taxon>Bacteria</taxon>
        <taxon>Bacillati</taxon>
        <taxon>Bacillota</taxon>
        <taxon>Bacilli</taxon>
        <taxon>Bacillales</taxon>
        <taxon>Bacillaceae</taxon>
        <taxon>Peribacillus</taxon>
    </lineage>
</organism>
<keyword evidence="5 7" id="KW-1133">Transmembrane helix</keyword>
<feature type="transmembrane region" description="Helical" evidence="7">
    <location>
        <begin position="80"/>
        <end position="99"/>
    </location>
</feature>
<keyword evidence="9" id="KW-1185">Reference proteome</keyword>
<evidence type="ECO:0000256" key="4">
    <source>
        <dbReference type="ARBA" id="ARBA00022692"/>
    </source>
</evidence>
<reference evidence="8 9" key="1">
    <citation type="submission" date="2018-08" db="EMBL/GenBank/DDBJ databases">
        <title>Bacillus chawlae sp. nov., Bacillus glennii sp. nov., and Bacillus saganii sp. nov. Isolated from the Vehicle Assembly Building at Kennedy Space Center where the Viking Spacecraft were Assembled.</title>
        <authorList>
            <person name="Seuylemezian A."/>
            <person name="Vaishampayan P."/>
        </authorList>
    </citation>
    <scope>NUCLEOTIDE SEQUENCE [LARGE SCALE GENOMIC DNA]</scope>
    <source>
        <strain evidence="8 9">V47-23a</strain>
    </source>
</reference>
<evidence type="ECO:0000256" key="5">
    <source>
        <dbReference type="ARBA" id="ARBA00022989"/>
    </source>
</evidence>
<comment type="caution">
    <text evidence="8">The sequence shown here is derived from an EMBL/GenBank/DDBJ whole genome shotgun (WGS) entry which is preliminary data.</text>
</comment>
<dbReference type="PANTHER" id="PTHR33876">
    <property type="entry name" value="UNNAMED PRODUCT"/>
    <property type="match status" value="1"/>
</dbReference>
<name>A0A372LF31_9BACI</name>
<dbReference type="AlphaFoldDB" id="A0A372LF31"/>
<keyword evidence="6 7" id="KW-0472">Membrane</keyword>
<sequence length="219" mass="23700">MGAEGIMSILGLGFLLGVKHAIEPDHVIAISTIASRSRKLMRSSLTGVFWGIGHTATLLFVGMFIILAKGEIPELWAMSMEFLVGIMIVYFGLATIVSYRKQHIHTEHDHDLHSNTKIAKRRGGSYRKSMFMALIHGLAGSASMVLLTMSTVNSSWGAIYILVFGVGTIAGMLLFTTIIGIPFVFSGSKRSLHNVLTKLTGACAAEHRSYHIAGGIPVE</sequence>
<feature type="transmembrane region" description="Helical" evidence="7">
    <location>
        <begin position="45"/>
        <end position="68"/>
    </location>
</feature>
<feature type="transmembrane region" description="Helical" evidence="7">
    <location>
        <begin position="130"/>
        <end position="152"/>
    </location>
</feature>
<dbReference type="GO" id="GO:0015099">
    <property type="term" value="F:nickel cation transmembrane transporter activity"/>
    <property type="evidence" value="ECO:0007669"/>
    <property type="project" value="UniProtKB-UniRule"/>
</dbReference>
<keyword evidence="2 7" id="KW-0813">Transport</keyword>
<dbReference type="InterPro" id="IPR011541">
    <property type="entry name" value="Ni/Co_transpt_high_affinity"/>
</dbReference>
<dbReference type="PANTHER" id="PTHR33876:SF4">
    <property type="entry name" value="CHLOROPLAST PROTEIN FOR GROWTH AND FERTILITY 2"/>
    <property type="match status" value="1"/>
</dbReference>
<evidence type="ECO:0000256" key="6">
    <source>
        <dbReference type="ARBA" id="ARBA00023136"/>
    </source>
</evidence>
<evidence type="ECO:0000256" key="3">
    <source>
        <dbReference type="ARBA" id="ARBA00022596"/>
    </source>
</evidence>
<comment type="subcellular location">
    <subcellularLocation>
        <location evidence="7">Cell membrane</location>
        <topology evidence="7">Multi-pass membrane protein</topology>
    </subcellularLocation>
    <subcellularLocation>
        <location evidence="1">Endomembrane system</location>
        <topology evidence="1">Multi-pass membrane protein</topology>
    </subcellularLocation>
</comment>
<dbReference type="Pfam" id="PF03824">
    <property type="entry name" value="NicO"/>
    <property type="match status" value="1"/>
</dbReference>
<dbReference type="GO" id="GO:0005886">
    <property type="term" value="C:plasma membrane"/>
    <property type="evidence" value="ECO:0007669"/>
    <property type="project" value="UniProtKB-SubCell"/>
</dbReference>
<protein>
    <recommendedName>
        <fullName evidence="7">Nickel/cobalt efflux system</fullName>
    </recommendedName>
</protein>
<gene>
    <name evidence="8" type="ORF">D0469_18580</name>
</gene>
<evidence type="ECO:0000256" key="1">
    <source>
        <dbReference type="ARBA" id="ARBA00004127"/>
    </source>
</evidence>
<keyword evidence="4 7" id="KW-0812">Transmembrane</keyword>
<comment type="caution">
    <text evidence="7">Lacks conserved residue(s) required for the propagation of feature annotation.</text>
</comment>
<proteinExistence type="inferred from homology"/>
<feature type="transmembrane region" description="Helical" evidence="7">
    <location>
        <begin position="158"/>
        <end position="185"/>
    </location>
</feature>
<evidence type="ECO:0000256" key="2">
    <source>
        <dbReference type="ARBA" id="ARBA00022448"/>
    </source>
</evidence>
<keyword evidence="3" id="KW-0533">Nickel</keyword>
<dbReference type="InterPro" id="IPR052776">
    <property type="entry name" value="Chloro_ReproSupport/MetalTrans"/>
</dbReference>
<dbReference type="Proteomes" id="UP000264541">
    <property type="component" value="Unassembled WGS sequence"/>
</dbReference>
<dbReference type="EMBL" id="QVTE01000055">
    <property type="protein sequence ID" value="RFU64563.1"/>
    <property type="molecule type" value="Genomic_DNA"/>
</dbReference>
<comment type="similarity">
    <text evidence="7">Belongs to the NiCoT transporter (TC 2.A.52) family.</text>
</comment>
<dbReference type="GO" id="GO:0012505">
    <property type="term" value="C:endomembrane system"/>
    <property type="evidence" value="ECO:0007669"/>
    <property type="project" value="UniProtKB-SubCell"/>
</dbReference>
<evidence type="ECO:0000313" key="8">
    <source>
        <dbReference type="EMBL" id="RFU64563.1"/>
    </source>
</evidence>
<evidence type="ECO:0000313" key="9">
    <source>
        <dbReference type="Proteomes" id="UP000264541"/>
    </source>
</evidence>